<gene>
    <name evidence="2" type="ORF">SAMN04488051_101336</name>
</gene>
<dbReference type="OrthoDB" id="5565224at2"/>
<dbReference type="AlphaFoldDB" id="A0A1H3XPF8"/>
<feature type="transmembrane region" description="Helical" evidence="1">
    <location>
        <begin position="214"/>
        <end position="236"/>
    </location>
</feature>
<protein>
    <recommendedName>
        <fullName evidence="4">DUF445 domain-containing protein</fullName>
    </recommendedName>
</protein>
<reference evidence="2 3" key="1">
    <citation type="submission" date="2016-10" db="EMBL/GenBank/DDBJ databases">
        <authorList>
            <person name="de Groot N.N."/>
        </authorList>
    </citation>
    <scope>NUCLEOTIDE SEQUENCE [LARGE SCALE GENOMIC DNA]</scope>
    <source>
        <strain evidence="2 3">CGMCC 1.3430</strain>
    </source>
</reference>
<evidence type="ECO:0000256" key="1">
    <source>
        <dbReference type="SAM" id="Phobius"/>
    </source>
</evidence>
<dbReference type="PANTHER" id="PTHR38568:SF1">
    <property type="entry name" value="DUF445 DOMAIN-CONTAINING PROTEIN"/>
    <property type="match status" value="1"/>
</dbReference>
<accession>A0A1H3XPF8</accession>
<dbReference type="STRING" id="152573.SAMN04488051_101336"/>
<organism evidence="2 3">
    <name type="scientific">Alkalimonas amylolytica</name>
    <dbReference type="NCBI Taxonomy" id="152573"/>
    <lineage>
        <taxon>Bacteria</taxon>
        <taxon>Pseudomonadati</taxon>
        <taxon>Pseudomonadota</taxon>
        <taxon>Gammaproteobacteria</taxon>
        <taxon>Alkalimonas</taxon>
    </lineage>
</organism>
<dbReference type="RefSeq" id="WP_091338487.1">
    <property type="nucleotide sequence ID" value="NZ_FNRM01000001.1"/>
</dbReference>
<keyword evidence="1" id="KW-1133">Transmembrane helix</keyword>
<keyword evidence="1" id="KW-0812">Transmembrane</keyword>
<dbReference type="PANTHER" id="PTHR38568">
    <property type="entry name" value="DUF445 DOMAIN-CONTAINING PROTEIN-RELATED"/>
    <property type="match status" value="1"/>
</dbReference>
<dbReference type="Proteomes" id="UP000198773">
    <property type="component" value="Unassembled WGS sequence"/>
</dbReference>
<evidence type="ECO:0008006" key="4">
    <source>
        <dbReference type="Google" id="ProtNLM"/>
    </source>
</evidence>
<keyword evidence="3" id="KW-1185">Reference proteome</keyword>
<sequence>MNKSVLTNGVALALTIAGFTLAQPWLLTTGLFALSGGLTNWLAVHMLFEKVPGLYGSGVIPARFEQLKQSLQQLLMTQFFSSDNIDRFLHQHNEYGEPMKLELGPVIEQVELDPAFDALLKVVEESSFGSMLMMVGGKKVLLPLREPFISELKAALTEIADSDDFQQQVLLQLERPEQMQQIQQHIETIVEARLDELTPQLVKQMLQQMIKEHLGWLVVWGGFFGGLLGLLAALVLNGF</sequence>
<dbReference type="EMBL" id="FNRM01000001">
    <property type="protein sequence ID" value="SEA01317.1"/>
    <property type="molecule type" value="Genomic_DNA"/>
</dbReference>
<evidence type="ECO:0000313" key="3">
    <source>
        <dbReference type="Proteomes" id="UP000198773"/>
    </source>
</evidence>
<proteinExistence type="predicted"/>
<keyword evidence="1" id="KW-0472">Membrane</keyword>
<name>A0A1H3XPF8_ALKAM</name>
<evidence type="ECO:0000313" key="2">
    <source>
        <dbReference type="EMBL" id="SEA01317.1"/>
    </source>
</evidence>